<dbReference type="Proteomes" id="UP000703720">
    <property type="component" value="Unassembled WGS sequence"/>
</dbReference>
<keyword evidence="2" id="KW-1185">Reference proteome</keyword>
<reference evidence="1 2" key="1">
    <citation type="submission" date="2021-03" db="EMBL/GenBank/DDBJ databases">
        <title>Sequencing the genomes of 1000 actinobacteria strains.</title>
        <authorList>
            <person name="Klenk H.-P."/>
        </authorList>
    </citation>
    <scope>NUCLEOTIDE SEQUENCE [LARGE SCALE GENOMIC DNA]</scope>
    <source>
        <strain evidence="1 2">DSM 13468</strain>
    </source>
</reference>
<dbReference type="RefSeq" id="WP_210096340.1">
    <property type="nucleotide sequence ID" value="NZ_BAAAIO010000001.1"/>
</dbReference>
<name>A0ABS4WLA7_9MICO</name>
<comment type="caution">
    <text evidence="1">The sequence shown here is derived from an EMBL/GenBank/DDBJ whole genome shotgun (WGS) entry which is preliminary data.</text>
</comment>
<organism evidence="1 2">
    <name type="scientific">Microbacterium phyllosphaerae</name>
    <dbReference type="NCBI Taxonomy" id="124798"/>
    <lineage>
        <taxon>Bacteria</taxon>
        <taxon>Bacillati</taxon>
        <taxon>Actinomycetota</taxon>
        <taxon>Actinomycetes</taxon>
        <taxon>Micrococcales</taxon>
        <taxon>Microbacteriaceae</taxon>
        <taxon>Microbacterium</taxon>
    </lineage>
</organism>
<protein>
    <submittedName>
        <fullName evidence="1">Uncharacterized protein</fullName>
    </submittedName>
</protein>
<gene>
    <name evidence="1" type="ORF">JOF42_000418</name>
</gene>
<evidence type="ECO:0000313" key="1">
    <source>
        <dbReference type="EMBL" id="MBP2376923.1"/>
    </source>
</evidence>
<accession>A0ABS4WLA7</accession>
<evidence type="ECO:0000313" key="2">
    <source>
        <dbReference type="Proteomes" id="UP000703720"/>
    </source>
</evidence>
<proteinExistence type="predicted"/>
<sequence length="87" mass="9295">MYTFALAQTGAAEITWAKARAAYEIDTAVDALDDARASLIGLAADTRWDSDGVRAMRDAIADFERRTGVEASAARSRASEVARIDAS</sequence>
<dbReference type="EMBL" id="JAGIOA010000001">
    <property type="protein sequence ID" value="MBP2376923.1"/>
    <property type="molecule type" value="Genomic_DNA"/>
</dbReference>